<proteinExistence type="predicted"/>
<dbReference type="InterPro" id="IPR000157">
    <property type="entry name" value="TIR_dom"/>
</dbReference>
<reference evidence="3" key="3">
    <citation type="submission" date="2015-04" db="UniProtKB">
        <authorList>
            <consortium name="EnsemblPlants"/>
        </authorList>
    </citation>
    <scope>IDENTIFICATION</scope>
    <source>
        <strain evidence="3">cv. Jemalong A17</strain>
    </source>
</reference>
<evidence type="ECO:0000313" key="2">
    <source>
        <dbReference type="EMBL" id="AET00471.1"/>
    </source>
</evidence>
<reference evidence="2 4" key="2">
    <citation type="journal article" date="2014" name="BMC Genomics">
        <title>An improved genome release (version Mt4.0) for the model legume Medicago truncatula.</title>
        <authorList>
            <person name="Tang H."/>
            <person name="Krishnakumar V."/>
            <person name="Bidwell S."/>
            <person name="Rosen B."/>
            <person name="Chan A."/>
            <person name="Zhou S."/>
            <person name="Gentzbittel L."/>
            <person name="Childs K.L."/>
            <person name="Yandell M."/>
            <person name="Gundlach H."/>
            <person name="Mayer K.F."/>
            <person name="Schwartz D.C."/>
            <person name="Town C.D."/>
        </authorList>
    </citation>
    <scope>GENOME REANNOTATION</scope>
    <source>
        <strain evidence="3 4">cv. Jemalong A17</strain>
    </source>
</reference>
<dbReference type="GO" id="GO:0007165">
    <property type="term" value="P:signal transduction"/>
    <property type="evidence" value="ECO:0000318"/>
    <property type="project" value="GO_Central"/>
</dbReference>
<feature type="domain" description="TIR" evidence="1">
    <location>
        <begin position="2"/>
        <end position="45"/>
    </location>
</feature>
<dbReference type="Gene3D" id="3.40.50.10140">
    <property type="entry name" value="Toll/interleukin-1 receptor homology (TIR) domain"/>
    <property type="match status" value="1"/>
</dbReference>
<dbReference type="InterPro" id="IPR035897">
    <property type="entry name" value="Toll_tir_struct_dom_sf"/>
</dbReference>
<protein>
    <recommendedName>
        <fullName evidence="1">TIR domain-containing protein</fullName>
    </recommendedName>
</protein>
<evidence type="ECO:0000313" key="4">
    <source>
        <dbReference type="Proteomes" id="UP000002051"/>
    </source>
</evidence>
<accession>G7K8H0</accession>
<dbReference type="EMBL" id="CM001221">
    <property type="protein sequence ID" value="AET00471.1"/>
    <property type="molecule type" value="Genomic_DNA"/>
</dbReference>
<dbReference type="EnsemblPlants" id="AET00471">
    <property type="protein sequence ID" value="AET00471"/>
    <property type="gene ID" value="MTR_5g092390"/>
</dbReference>
<reference evidence="2 4" key="1">
    <citation type="journal article" date="2011" name="Nature">
        <title>The Medicago genome provides insight into the evolution of rhizobial symbioses.</title>
        <authorList>
            <person name="Young N.D."/>
            <person name="Debelle F."/>
            <person name="Oldroyd G.E."/>
            <person name="Geurts R."/>
            <person name="Cannon S.B."/>
            <person name="Udvardi M.K."/>
            <person name="Benedito V.A."/>
            <person name="Mayer K.F."/>
            <person name="Gouzy J."/>
            <person name="Schoof H."/>
            <person name="Van de Peer Y."/>
            <person name="Proost S."/>
            <person name="Cook D.R."/>
            <person name="Meyers B.C."/>
            <person name="Spannagl M."/>
            <person name="Cheung F."/>
            <person name="De Mita S."/>
            <person name="Krishnakumar V."/>
            <person name="Gundlach H."/>
            <person name="Zhou S."/>
            <person name="Mudge J."/>
            <person name="Bharti A.K."/>
            <person name="Murray J.D."/>
            <person name="Naoumkina M.A."/>
            <person name="Rosen B."/>
            <person name="Silverstein K.A."/>
            <person name="Tang H."/>
            <person name="Rombauts S."/>
            <person name="Zhao P.X."/>
            <person name="Zhou P."/>
            <person name="Barbe V."/>
            <person name="Bardou P."/>
            <person name="Bechner M."/>
            <person name="Bellec A."/>
            <person name="Berger A."/>
            <person name="Berges H."/>
            <person name="Bidwell S."/>
            <person name="Bisseling T."/>
            <person name="Choisne N."/>
            <person name="Couloux A."/>
            <person name="Denny R."/>
            <person name="Deshpande S."/>
            <person name="Dai X."/>
            <person name="Doyle J.J."/>
            <person name="Dudez A.M."/>
            <person name="Farmer A.D."/>
            <person name="Fouteau S."/>
            <person name="Franken C."/>
            <person name="Gibelin C."/>
            <person name="Gish J."/>
            <person name="Goldstein S."/>
            <person name="Gonzalez A.J."/>
            <person name="Green P.J."/>
            <person name="Hallab A."/>
            <person name="Hartog M."/>
            <person name="Hua A."/>
            <person name="Humphray S.J."/>
            <person name="Jeong D.H."/>
            <person name="Jing Y."/>
            <person name="Jocker A."/>
            <person name="Kenton S.M."/>
            <person name="Kim D.J."/>
            <person name="Klee K."/>
            <person name="Lai H."/>
            <person name="Lang C."/>
            <person name="Lin S."/>
            <person name="Macmil S.L."/>
            <person name="Magdelenat G."/>
            <person name="Matthews L."/>
            <person name="McCorrison J."/>
            <person name="Monaghan E.L."/>
            <person name="Mun J.H."/>
            <person name="Najar F.Z."/>
            <person name="Nicholson C."/>
            <person name="Noirot C."/>
            <person name="O'Bleness M."/>
            <person name="Paule C.R."/>
            <person name="Poulain J."/>
            <person name="Prion F."/>
            <person name="Qin B."/>
            <person name="Qu C."/>
            <person name="Retzel E.F."/>
            <person name="Riddle C."/>
            <person name="Sallet E."/>
            <person name="Samain S."/>
            <person name="Samson N."/>
            <person name="Sanders I."/>
            <person name="Saurat O."/>
            <person name="Scarpelli C."/>
            <person name="Schiex T."/>
            <person name="Segurens B."/>
            <person name="Severin A.J."/>
            <person name="Sherrier D.J."/>
            <person name="Shi R."/>
            <person name="Sims S."/>
            <person name="Singer S.R."/>
            <person name="Sinharoy S."/>
            <person name="Sterck L."/>
            <person name="Viollet A."/>
            <person name="Wang B.B."/>
            <person name="Wang K."/>
            <person name="Wang M."/>
            <person name="Wang X."/>
            <person name="Warfsmann J."/>
            <person name="Weissenbach J."/>
            <person name="White D.D."/>
            <person name="White J.D."/>
            <person name="Wiley G.B."/>
            <person name="Wincker P."/>
            <person name="Xing Y."/>
            <person name="Yang L."/>
            <person name="Yao Z."/>
            <person name="Ying F."/>
            <person name="Zhai J."/>
            <person name="Zhou L."/>
            <person name="Zuber A."/>
            <person name="Denarie J."/>
            <person name="Dixon R.A."/>
            <person name="May G.D."/>
            <person name="Schwartz D.C."/>
            <person name="Rogers J."/>
            <person name="Quetier F."/>
            <person name="Town C.D."/>
            <person name="Roe B.A."/>
        </authorList>
    </citation>
    <scope>NUCLEOTIDE SEQUENCE [LARGE SCALE GENOMIC DNA]</scope>
    <source>
        <strain evidence="2">A17</strain>
        <strain evidence="3 4">cv. Jemalong A17</strain>
    </source>
</reference>
<gene>
    <name evidence="2" type="ordered locus">MTR_5g092390</name>
</gene>
<evidence type="ECO:0000259" key="1">
    <source>
        <dbReference type="Pfam" id="PF01582"/>
    </source>
</evidence>
<sequence>MDDKGLDGGNQVSLTLLKEIEQSRLFNCFFWVNYGYSKWCLDKLKDYEVQEDQEPTGSANTW</sequence>
<dbReference type="HOGENOM" id="CLU_2907486_0_0_1"/>
<dbReference type="Proteomes" id="UP000002051">
    <property type="component" value="Chromosome 5"/>
</dbReference>
<dbReference type="PaxDb" id="3880-AET00471"/>
<dbReference type="AlphaFoldDB" id="G7K8H0"/>
<name>G7K8H0_MEDTR</name>
<organism evidence="2 4">
    <name type="scientific">Medicago truncatula</name>
    <name type="common">Barrel medic</name>
    <name type="synonym">Medicago tribuloides</name>
    <dbReference type="NCBI Taxonomy" id="3880"/>
    <lineage>
        <taxon>Eukaryota</taxon>
        <taxon>Viridiplantae</taxon>
        <taxon>Streptophyta</taxon>
        <taxon>Embryophyta</taxon>
        <taxon>Tracheophyta</taxon>
        <taxon>Spermatophyta</taxon>
        <taxon>Magnoliopsida</taxon>
        <taxon>eudicotyledons</taxon>
        <taxon>Gunneridae</taxon>
        <taxon>Pentapetalae</taxon>
        <taxon>rosids</taxon>
        <taxon>fabids</taxon>
        <taxon>Fabales</taxon>
        <taxon>Fabaceae</taxon>
        <taxon>Papilionoideae</taxon>
        <taxon>50 kb inversion clade</taxon>
        <taxon>NPAAA clade</taxon>
        <taxon>Hologalegina</taxon>
        <taxon>IRL clade</taxon>
        <taxon>Trifolieae</taxon>
        <taxon>Medicago</taxon>
    </lineage>
</organism>
<dbReference type="Pfam" id="PF01582">
    <property type="entry name" value="TIR"/>
    <property type="match status" value="1"/>
</dbReference>
<keyword evidence="4" id="KW-1185">Reference proteome</keyword>
<evidence type="ECO:0000313" key="3">
    <source>
        <dbReference type="EnsemblPlants" id="AET00471"/>
    </source>
</evidence>
<dbReference type="GO" id="GO:0005634">
    <property type="term" value="C:nucleus"/>
    <property type="evidence" value="ECO:0000318"/>
    <property type="project" value="GO_Central"/>
</dbReference>